<evidence type="ECO:0000313" key="3">
    <source>
        <dbReference type="Proteomes" id="UP000194218"/>
    </source>
</evidence>
<reference evidence="2 3" key="1">
    <citation type="submission" date="2017-05" db="EMBL/GenBank/DDBJ databases">
        <title>Complete genome sequence of Streptomyces sp. SCSIO 03032 revealed the diverse biosynthetic pathways for its bioactive secondary metabolites.</title>
        <authorList>
            <person name="Ma L."/>
            <person name="Zhu Y."/>
            <person name="Zhang W."/>
            <person name="Zhang G."/>
            <person name="Tian X."/>
            <person name="Zhang S."/>
            <person name="Zhang C."/>
        </authorList>
    </citation>
    <scope>NUCLEOTIDE SEQUENCE [LARGE SCALE GENOMIC DNA]</scope>
    <source>
        <strain evidence="2 3">SCSIO 03032</strain>
    </source>
</reference>
<dbReference type="OrthoDB" id="3372479at2"/>
<sequence>MRGDTALLDALPRLGACFSRLPVHVEREIYGAFRLRVRYDGRDRSLHLQVTISETLAADVADITAAAHPSAAPGAGNQPSWVRPRQEPKRRAGRAKMPPTCDDALILTHTVHVPKTRTR</sequence>
<dbReference type="KEGG" id="smao:CAG99_18775"/>
<dbReference type="AlphaFoldDB" id="A0A1W7D0L0"/>
<dbReference type="RefSeq" id="WP_086160462.1">
    <property type="nucleotide sequence ID" value="NZ_CP021121.1"/>
</dbReference>
<keyword evidence="3" id="KW-1185">Reference proteome</keyword>
<organism evidence="2 3">
    <name type="scientific">Streptomyces marincola</name>
    <dbReference type="NCBI Taxonomy" id="2878388"/>
    <lineage>
        <taxon>Bacteria</taxon>
        <taxon>Bacillati</taxon>
        <taxon>Actinomycetota</taxon>
        <taxon>Actinomycetes</taxon>
        <taxon>Kitasatosporales</taxon>
        <taxon>Streptomycetaceae</taxon>
        <taxon>Streptomyces</taxon>
    </lineage>
</organism>
<accession>A0A1W7D0L0</accession>
<protein>
    <submittedName>
        <fullName evidence="2">Uncharacterized protein</fullName>
    </submittedName>
</protein>
<evidence type="ECO:0000313" key="2">
    <source>
        <dbReference type="EMBL" id="ARQ70613.1"/>
    </source>
</evidence>
<dbReference type="Proteomes" id="UP000194218">
    <property type="component" value="Chromosome"/>
</dbReference>
<gene>
    <name evidence="2" type="ORF">CAG99_18775</name>
</gene>
<name>A0A1W7D0L0_9ACTN</name>
<feature type="compositionally biased region" description="Low complexity" evidence="1">
    <location>
        <begin position="67"/>
        <end position="76"/>
    </location>
</feature>
<feature type="region of interest" description="Disordered" evidence="1">
    <location>
        <begin position="67"/>
        <end position="99"/>
    </location>
</feature>
<proteinExistence type="predicted"/>
<dbReference type="EMBL" id="CP021121">
    <property type="protein sequence ID" value="ARQ70613.1"/>
    <property type="molecule type" value="Genomic_DNA"/>
</dbReference>
<evidence type="ECO:0000256" key="1">
    <source>
        <dbReference type="SAM" id="MobiDB-lite"/>
    </source>
</evidence>